<dbReference type="InterPro" id="IPR014094">
    <property type="entry name" value="LpoB"/>
</dbReference>
<name>A0AAF0CQD8_9BACT</name>
<evidence type="ECO:0000313" key="3">
    <source>
        <dbReference type="Proteomes" id="UP001218638"/>
    </source>
</evidence>
<keyword evidence="3" id="KW-1185">Reference proteome</keyword>
<reference evidence="2" key="1">
    <citation type="submission" date="2023-03" db="EMBL/GenBank/DDBJ databases">
        <title>Lomoglobus Profundus gen. nov., sp. nov., a novel member of the phylum Verrucomicrobia, isolated from deep-marine sediment of South China Sea.</title>
        <authorList>
            <person name="Ahmad T."/>
            <person name="Ishaq S.E."/>
            <person name="Wang F."/>
        </authorList>
    </citation>
    <scope>NUCLEOTIDE SEQUENCE</scope>
    <source>
        <strain evidence="2">LMO-M01</strain>
    </source>
</reference>
<evidence type="ECO:0000313" key="2">
    <source>
        <dbReference type="EMBL" id="WED66124.1"/>
    </source>
</evidence>
<accession>A0AAF0CQD8</accession>
<dbReference type="Gene3D" id="3.40.50.10610">
    <property type="entry name" value="ABC-type transport auxiliary lipoprotein component"/>
    <property type="match status" value="1"/>
</dbReference>
<dbReference type="Proteomes" id="UP001218638">
    <property type="component" value="Chromosome"/>
</dbReference>
<dbReference type="AlphaFoldDB" id="A0AAF0CQD8"/>
<organism evidence="2 3">
    <name type="scientific">Synoicihabitans lomoniglobus</name>
    <dbReference type="NCBI Taxonomy" id="2909285"/>
    <lineage>
        <taxon>Bacteria</taxon>
        <taxon>Pseudomonadati</taxon>
        <taxon>Verrucomicrobiota</taxon>
        <taxon>Opitutia</taxon>
        <taxon>Opitutales</taxon>
        <taxon>Opitutaceae</taxon>
        <taxon>Synoicihabitans</taxon>
    </lineage>
</organism>
<feature type="chain" id="PRO_5042176318" description="Lipoprotein" evidence="1">
    <location>
        <begin position="20"/>
        <end position="178"/>
    </location>
</feature>
<dbReference type="Pfam" id="PF13036">
    <property type="entry name" value="LpoB"/>
    <property type="match status" value="1"/>
</dbReference>
<dbReference type="EMBL" id="CP119075">
    <property type="protein sequence ID" value="WED66124.1"/>
    <property type="molecule type" value="Genomic_DNA"/>
</dbReference>
<sequence length="178" mass="18866">MSRLVLFCLILFTAGCANVITTGGTDGQTISISRLLLPPFVNATDDEYAARALTEMTGSALVEAGIPLYQTEQLVMRTVGDEAQGSDGRYAELSRASGASHLLIGTVHEYRYKTDLDGDPAVGITMRIVDAQTGETVWQGTSGNVGYAFASVTSAAQKAVNRLVKAMPIAGSRSGRFR</sequence>
<proteinExistence type="predicted"/>
<protein>
    <recommendedName>
        <fullName evidence="4">Lipoprotein</fullName>
    </recommendedName>
</protein>
<dbReference type="KEGG" id="slom:PXH66_04605"/>
<gene>
    <name evidence="2" type="ORF">PXH66_04605</name>
</gene>
<dbReference type="PROSITE" id="PS51257">
    <property type="entry name" value="PROKAR_LIPOPROTEIN"/>
    <property type="match status" value="1"/>
</dbReference>
<feature type="signal peptide" evidence="1">
    <location>
        <begin position="1"/>
        <end position="19"/>
    </location>
</feature>
<evidence type="ECO:0000256" key="1">
    <source>
        <dbReference type="SAM" id="SignalP"/>
    </source>
</evidence>
<keyword evidence="1" id="KW-0732">Signal</keyword>
<evidence type="ECO:0008006" key="4">
    <source>
        <dbReference type="Google" id="ProtNLM"/>
    </source>
</evidence>
<dbReference type="RefSeq" id="WP_330931315.1">
    <property type="nucleotide sequence ID" value="NZ_CP119075.1"/>
</dbReference>